<dbReference type="Pfam" id="PF12728">
    <property type="entry name" value="HTH_17"/>
    <property type="match status" value="1"/>
</dbReference>
<dbReference type="RefSeq" id="WP_044165210.1">
    <property type="nucleotide sequence ID" value="NZ_JACIER010000024.1"/>
</dbReference>
<dbReference type="PANTHER" id="PTHR34585">
    <property type="match status" value="1"/>
</dbReference>
<dbReference type="PANTHER" id="PTHR34585:SF22">
    <property type="entry name" value="HELIX-TURN-HELIX DOMAIN-CONTAINING PROTEIN"/>
    <property type="match status" value="1"/>
</dbReference>
<proteinExistence type="predicted"/>
<dbReference type="InterPro" id="IPR009061">
    <property type="entry name" value="DNA-bd_dom_put_sf"/>
</dbReference>
<dbReference type="Proteomes" id="UP000560658">
    <property type="component" value="Unassembled WGS sequence"/>
</dbReference>
<feature type="domain" description="Helix-turn-helix" evidence="1">
    <location>
        <begin position="43"/>
        <end position="92"/>
    </location>
</feature>
<keyword evidence="3" id="KW-1185">Reference proteome</keyword>
<name>A0A840D163_9BACE</name>
<accession>A0A840D163</accession>
<reference evidence="2" key="1">
    <citation type="submission" date="2020-08" db="EMBL/GenBank/DDBJ databases">
        <title>Genomic Encyclopedia of Type Strains, Phase IV (KMG-IV): sequencing the most valuable type-strain genomes for metagenomic binning, comparative biology and taxonomic classification.</title>
        <authorList>
            <person name="Goeker M."/>
        </authorList>
    </citation>
    <scope>NUCLEOTIDE SEQUENCE [LARGE SCALE GENOMIC DNA]</scope>
    <source>
        <strain evidence="2">DSM 105720</strain>
    </source>
</reference>
<organism evidence="2 3">
    <name type="scientific">Bacteroides reticulotermitis</name>
    <dbReference type="NCBI Taxonomy" id="1133319"/>
    <lineage>
        <taxon>Bacteria</taxon>
        <taxon>Pseudomonadati</taxon>
        <taxon>Bacteroidota</taxon>
        <taxon>Bacteroidia</taxon>
        <taxon>Bacteroidales</taxon>
        <taxon>Bacteroidaceae</taxon>
        <taxon>Bacteroides</taxon>
    </lineage>
</organism>
<gene>
    <name evidence="2" type="ORF">GGR06_004018</name>
</gene>
<dbReference type="EMBL" id="JACIER010000024">
    <property type="protein sequence ID" value="MBB4046187.1"/>
    <property type="molecule type" value="Genomic_DNA"/>
</dbReference>
<evidence type="ECO:0000259" key="1">
    <source>
        <dbReference type="Pfam" id="PF12728"/>
    </source>
</evidence>
<protein>
    <submittedName>
        <fullName evidence="2">Excisionase family DNA binding protein</fullName>
    </submittedName>
</protein>
<evidence type="ECO:0000313" key="3">
    <source>
        <dbReference type="Proteomes" id="UP000560658"/>
    </source>
</evidence>
<dbReference type="AlphaFoldDB" id="A0A840D163"/>
<evidence type="ECO:0000313" key="2">
    <source>
        <dbReference type="EMBL" id="MBB4046187.1"/>
    </source>
</evidence>
<sequence>MEDNLITKDNERLKSFFKALDRMLAGLEKMAGSYRPPLNGERFLTDREVTRQLKVSRRTLQEWRYSGRIPYLQIGNKILFRESDIQAMLDKNLRKAFK</sequence>
<dbReference type="InterPro" id="IPR010093">
    <property type="entry name" value="SinI_DNA-bd"/>
</dbReference>
<dbReference type="GO" id="GO:0003677">
    <property type="term" value="F:DNA binding"/>
    <property type="evidence" value="ECO:0007669"/>
    <property type="project" value="InterPro"/>
</dbReference>
<dbReference type="InterPro" id="IPR041657">
    <property type="entry name" value="HTH_17"/>
</dbReference>
<dbReference type="SUPFAM" id="SSF46955">
    <property type="entry name" value="Putative DNA-binding domain"/>
    <property type="match status" value="1"/>
</dbReference>
<dbReference type="NCBIfam" id="TIGR01764">
    <property type="entry name" value="excise"/>
    <property type="match status" value="1"/>
</dbReference>
<comment type="caution">
    <text evidence="2">The sequence shown here is derived from an EMBL/GenBank/DDBJ whole genome shotgun (WGS) entry which is preliminary data.</text>
</comment>